<dbReference type="EMBL" id="SNRY01000920">
    <property type="protein sequence ID" value="KAA6335171.1"/>
    <property type="molecule type" value="Genomic_DNA"/>
</dbReference>
<proteinExistence type="predicted"/>
<protein>
    <submittedName>
        <fullName evidence="2">Uncharacterized protein</fullName>
    </submittedName>
</protein>
<evidence type="ECO:0000313" key="2">
    <source>
        <dbReference type="EMBL" id="KAA6335171.1"/>
    </source>
</evidence>
<reference evidence="2" key="1">
    <citation type="submission" date="2019-03" db="EMBL/GenBank/DDBJ databases">
        <title>Single cell metagenomics reveals metabolic interactions within the superorganism composed of flagellate Streblomastix strix and complex community of Bacteroidetes bacteria on its surface.</title>
        <authorList>
            <person name="Treitli S.C."/>
            <person name="Kolisko M."/>
            <person name="Husnik F."/>
            <person name="Keeling P."/>
            <person name="Hampl V."/>
        </authorList>
    </citation>
    <scope>NUCLEOTIDE SEQUENCE</scope>
    <source>
        <strain evidence="2">STM</strain>
    </source>
</reference>
<dbReference type="AlphaFoldDB" id="A0A5J4RQG4"/>
<accession>A0A5J4RQG4</accession>
<name>A0A5J4RQG4_9ZZZZ</name>
<organism evidence="2">
    <name type="scientific">termite gut metagenome</name>
    <dbReference type="NCBI Taxonomy" id="433724"/>
    <lineage>
        <taxon>unclassified sequences</taxon>
        <taxon>metagenomes</taxon>
        <taxon>organismal metagenomes</taxon>
    </lineage>
</organism>
<feature type="coiled-coil region" evidence="1">
    <location>
        <begin position="2"/>
        <end position="43"/>
    </location>
</feature>
<comment type="caution">
    <text evidence="2">The sequence shown here is derived from an EMBL/GenBank/DDBJ whole genome shotgun (WGS) entry which is preliminary data.</text>
</comment>
<evidence type="ECO:0000256" key="1">
    <source>
        <dbReference type="SAM" id="Coils"/>
    </source>
</evidence>
<keyword evidence="1" id="KW-0175">Coiled coil</keyword>
<gene>
    <name evidence="2" type="ORF">EZS27_016578</name>
</gene>
<sequence>MKNNYSEAEIALQEKLKQAEKENKSLMQKLETANSKKAKLQTELKKKTYLEAN</sequence>